<dbReference type="EMBL" id="JARJCW010000069">
    <property type="protein sequence ID" value="KAJ7199171.1"/>
    <property type="molecule type" value="Genomic_DNA"/>
</dbReference>
<proteinExistence type="predicted"/>
<keyword evidence="2" id="KW-0732">Signal</keyword>
<organism evidence="3 4">
    <name type="scientific">Mycena pura</name>
    <dbReference type="NCBI Taxonomy" id="153505"/>
    <lineage>
        <taxon>Eukaryota</taxon>
        <taxon>Fungi</taxon>
        <taxon>Dikarya</taxon>
        <taxon>Basidiomycota</taxon>
        <taxon>Agaricomycotina</taxon>
        <taxon>Agaricomycetes</taxon>
        <taxon>Agaricomycetidae</taxon>
        <taxon>Agaricales</taxon>
        <taxon>Marasmiineae</taxon>
        <taxon>Mycenaceae</taxon>
        <taxon>Mycena</taxon>
    </lineage>
</organism>
<accession>A0AAD6V414</accession>
<feature type="region of interest" description="Disordered" evidence="1">
    <location>
        <begin position="1159"/>
        <end position="1179"/>
    </location>
</feature>
<evidence type="ECO:0000256" key="2">
    <source>
        <dbReference type="SAM" id="SignalP"/>
    </source>
</evidence>
<feature type="chain" id="PRO_5041974656" evidence="2">
    <location>
        <begin position="18"/>
        <end position="1386"/>
    </location>
</feature>
<evidence type="ECO:0000256" key="1">
    <source>
        <dbReference type="SAM" id="MobiDB-lite"/>
    </source>
</evidence>
<gene>
    <name evidence="3" type="ORF">GGX14DRAFT_401478</name>
</gene>
<comment type="caution">
    <text evidence="3">The sequence shown here is derived from an EMBL/GenBank/DDBJ whole genome shotgun (WGS) entry which is preliminary data.</text>
</comment>
<dbReference type="Proteomes" id="UP001219525">
    <property type="component" value="Unassembled WGS sequence"/>
</dbReference>
<feature type="signal peptide" evidence="2">
    <location>
        <begin position="1"/>
        <end position="17"/>
    </location>
</feature>
<keyword evidence="4" id="KW-1185">Reference proteome</keyword>
<evidence type="ECO:0000313" key="4">
    <source>
        <dbReference type="Proteomes" id="UP001219525"/>
    </source>
</evidence>
<reference evidence="3" key="1">
    <citation type="submission" date="2023-03" db="EMBL/GenBank/DDBJ databases">
        <title>Massive genome expansion in bonnet fungi (Mycena s.s.) driven by repeated elements and novel gene families across ecological guilds.</title>
        <authorList>
            <consortium name="Lawrence Berkeley National Laboratory"/>
            <person name="Harder C.B."/>
            <person name="Miyauchi S."/>
            <person name="Viragh M."/>
            <person name="Kuo A."/>
            <person name="Thoen E."/>
            <person name="Andreopoulos B."/>
            <person name="Lu D."/>
            <person name="Skrede I."/>
            <person name="Drula E."/>
            <person name="Henrissat B."/>
            <person name="Morin E."/>
            <person name="Kohler A."/>
            <person name="Barry K."/>
            <person name="LaButti K."/>
            <person name="Morin E."/>
            <person name="Salamov A."/>
            <person name="Lipzen A."/>
            <person name="Mereny Z."/>
            <person name="Hegedus B."/>
            <person name="Baldrian P."/>
            <person name="Stursova M."/>
            <person name="Weitz H."/>
            <person name="Taylor A."/>
            <person name="Grigoriev I.V."/>
            <person name="Nagy L.G."/>
            <person name="Martin F."/>
            <person name="Kauserud H."/>
        </authorList>
    </citation>
    <scope>NUCLEOTIDE SEQUENCE</scope>
    <source>
        <strain evidence="3">9144</strain>
    </source>
</reference>
<name>A0AAD6V414_9AGAR</name>
<evidence type="ECO:0000313" key="3">
    <source>
        <dbReference type="EMBL" id="KAJ7199171.1"/>
    </source>
</evidence>
<sequence length="1386" mass="153738">MLLLRLSGLTCATPARSQGRSAGPYQNPRLMLLLRNVQITNQFGTVNLVVWADLCHSSPIARKIRRPISESAADVAAQIRWLGGSAGPYQNPRLMLLLRNVQITNQFGTVNLVVWPDLCHCSQIARKIRRPISESAADVAAQKCPNYEPIWHARLQGRSAGPYQNPRLMLLLRVGAIDLVAHILEQNVQITNQFGTVNLVVWADLCHCSQIARKIRRPISESVADVAAQKCPNYEPIWHARSQGRSAGPYQNPRLMLLPRNVQITNQFGTCHSSQIARKIRRPISESAADVAAQTRSQGRSAGPYRNPWLMLLLRNVQTTNQFGTVNLVVWADLCHSSPIARKIRRPISESAADVAAQKCPNYEPIWHVRWLGGSAGPYQNPQLMLLLRNVQITNQFGTVNLVVWADLCHSSPIARKIRRPISESAADVAAQSGCNGPGYPYFGTECPNYEPIWHARSQGRSAGPYQNPWLMLLLRNVQTTNQFGTVNLVVWPDLCHSSPIARKIRRPISESAADVAAQTRSQGRSAGPYQNPRLMLLPRNVQITNQFGTVNLVVWADLCHCSQIARKIRRPISESVADVAAQKQNVQITNQFGTVNLVVWADLCHSSPIARKIRRPISESAADVAAQTRSQGRSAGPYQNPRLMLLPRNVQITNQFGTVNLVVWADLCHCSQIARKIRRPISESVADVAAQKQNVQITNQFGTVNLVVWADLCHSSPIARKIRRPISESAADVAAQTRSQGRSAGPYQNPRLMLLPRNVQITNQFGTVNLVVWADLCHSSPIARKIRRPISESAADVAAQKCPNYEPIWHVRWLGGSAGPYQNPRLMLLLRNVQITNQFGTVNLVVWPDLCHSSPIARKIRRPISESAADVAAQTRSQGRFAGPYQNPRLMLLLRNVQITNQFGTVNLVVWADLCHCSQIARKIRRSISECVADVAAQKQNVQITNQFGTVNLVVWPDLCHCSQIARKIRQPISESAADVAAQTRSQGRSAGPYQNPRLMLLPRNVQITNQFGMVNLVVWADLCHSSPIARKIRRPISESAADVAAQIRWLGGSAGPYQNPRLMLLLRLSGPTCATRAPTSQMARRIRRPISESAADVAAQIRWLGGSTGPYQNLQLMLLLRNVQITNQFGTVNLVVWADLCHSSQIARTIHRPISESAADVAAQTRSQGRSTGPYQNPRLMLLPRNVQITNQFGMVNLVVWADLCHSSPIARKIRRPISESAADVAAQKCPNYEPIWHVRWLGGSAGPYQNPRLMLLLRLSGPTCATRAPTSQMARRIRRPISESAADVAAQIRWLGGSTGPYQNLQLMLLLRNVQITNQFGTVNLVVWADLCHSSQIARTIHRPISESAADVAAQIVWADLGQTSPNQSDGWEDPPAHIRIRR</sequence>
<feature type="compositionally biased region" description="Polar residues" evidence="1">
    <location>
        <begin position="1166"/>
        <end position="1177"/>
    </location>
</feature>
<protein>
    <submittedName>
        <fullName evidence="3">Uncharacterized protein</fullName>
    </submittedName>
</protein>